<organism evidence="1 2">
    <name type="scientific">Legionella beliardensis</name>
    <dbReference type="NCBI Taxonomy" id="91822"/>
    <lineage>
        <taxon>Bacteria</taxon>
        <taxon>Pseudomonadati</taxon>
        <taxon>Pseudomonadota</taxon>
        <taxon>Gammaproteobacteria</taxon>
        <taxon>Legionellales</taxon>
        <taxon>Legionellaceae</taxon>
        <taxon>Legionella</taxon>
    </lineage>
</organism>
<protein>
    <submittedName>
        <fullName evidence="1">Uncharacterized protein</fullName>
    </submittedName>
</protein>
<proteinExistence type="predicted"/>
<dbReference type="AlphaFoldDB" id="A0A378HZ51"/>
<keyword evidence="2" id="KW-1185">Reference proteome</keyword>
<dbReference type="OrthoDB" id="5648507at2"/>
<dbReference type="Proteomes" id="UP000254968">
    <property type="component" value="Unassembled WGS sequence"/>
</dbReference>
<sequence>MKQSWLKKITCLASATLFSGLIYSLDELRLNEGLPIMVDSKTELNDIFLKDDTVIFTYQIKNINVDQALQIKEGNKDMIEQNACEDEQIQELFCKDFHVNFIYWINDKKILEVPVNKDLCRARQNSVV</sequence>
<dbReference type="RefSeq" id="WP_115301800.1">
    <property type="nucleotide sequence ID" value="NZ_CAAAHO010000008.1"/>
</dbReference>
<name>A0A378HZ51_9GAMM</name>
<reference evidence="1 2" key="1">
    <citation type="submission" date="2018-06" db="EMBL/GenBank/DDBJ databases">
        <authorList>
            <consortium name="Pathogen Informatics"/>
            <person name="Doyle S."/>
        </authorList>
    </citation>
    <scope>NUCLEOTIDE SEQUENCE [LARGE SCALE GENOMIC DNA]</scope>
    <source>
        <strain evidence="1 2">NCTC13315</strain>
    </source>
</reference>
<gene>
    <name evidence="1" type="ORF">NCTC13315_00546</name>
</gene>
<evidence type="ECO:0000313" key="2">
    <source>
        <dbReference type="Proteomes" id="UP000254968"/>
    </source>
</evidence>
<dbReference type="EMBL" id="UGNV01000001">
    <property type="protein sequence ID" value="STX28023.1"/>
    <property type="molecule type" value="Genomic_DNA"/>
</dbReference>
<evidence type="ECO:0000313" key="1">
    <source>
        <dbReference type="EMBL" id="STX28023.1"/>
    </source>
</evidence>
<accession>A0A378HZ51</accession>